<keyword evidence="13" id="KW-1185">Reference proteome</keyword>
<comment type="subcellular location">
    <subcellularLocation>
        <location evidence="1">Golgi apparatus membrane</location>
        <topology evidence="1">Multi-pass membrane protein</topology>
    </subcellularLocation>
</comment>
<reference evidence="12 13" key="1">
    <citation type="submission" date="2022-05" db="EMBL/GenBank/DDBJ databases">
        <authorList>
            <consortium name="Genoscope - CEA"/>
            <person name="William W."/>
        </authorList>
    </citation>
    <scope>NUCLEOTIDE SEQUENCE [LARGE SCALE GENOMIC DNA]</scope>
</reference>
<feature type="domain" description="Wntless GOLD" evidence="11">
    <location>
        <begin position="61"/>
        <end position="222"/>
    </location>
</feature>
<evidence type="ECO:0000256" key="9">
    <source>
        <dbReference type="SAM" id="Phobius"/>
    </source>
</evidence>
<dbReference type="InterPro" id="IPR047843">
    <property type="entry name" value="WLS-like_TM"/>
</dbReference>
<evidence type="ECO:0000256" key="6">
    <source>
        <dbReference type="ARBA" id="ARBA00022989"/>
    </source>
</evidence>
<accession>A0ABN8P2R7</accession>
<evidence type="ECO:0000256" key="4">
    <source>
        <dbReference type="ARBA" id="ARBA00022687"/>
    </source>
</evidence>
<keyword evidence="5 9" id="KW-0812">Transmembrane</keyword>
<dbReference type="PANTHER" id="PTHR13449:SF2">
    <property type="entry name" value="PROTEIN WNTLESS HOMOLOG"/>
    <property type="match status" value="1"/>
</dbReference>
<evidence type="ECO:0000259" key="10">
    <source>
        <dbReference type="Pfam" id="PF06664"/>
    </source>
</evidence>
<feature type="transmembrane region" description="Helical" evidence="9">
    <location>
        <begin position="229"/>
        <end position="249"/>
    </location>
</feature>
<proteinExistence type="inferred from homology"/>
<dbReference type="Proteomes" id="UP001159405">
    <property type="component" value="Unassembled WGS sequence"/>
</dbReference>
<name>A0ABN8P2R7_9CNID</name>
<feature type="transmembrane region" description="Helical" evidence="9">
    <location>
        <begin position="332"/>
        <end position="355"/>
    </location>
</feature>
<feature type="transmembrane region" description="Helical" evidence="9">
    <location>
        <begin position="261"/>
        <end position="282"/>
    </location>
</feature>
<keyword evidence="6 9" id="KW-1133">Transmembrane helix</keyword>
<evidence type="ECO:0000256" key="8">
    <source>
        <dbReference type="ARBA" id="ARBA00023136"/>
    </source>
</evidence>
<evidence type="ECO:0000256" key="7">
    <source>
        <dbReference type="ARBA" id="ARBA00023034"/>
    </source>
</evidence>
<feature type="transmembrane region" description="Helical" evidence="9">
    <location>
        <begin position="468"/>
        <end position="491"/>
    </location>
</feature>
<evidence type="ECO:0000313" key="13">
    <source>
        <dbReference type="Proteomes" id="UP001159405"/>
    </source>
</evidence>
<keyword evidence="7" id="KW-0333">Golgi apparatus</keyword>
<comment type="caution">
    <text evidence="12">The sequence shown here is derived from an EMBL/GenBank/DDBJ whole genome shotgun (WGS) entry which is preliminary data.</text>
</comment>
<dbReference type="InterPro" id="IPR009551">
    <property type="entry name" value="Wntless"/>
</dbReference>
<evidence type="ECO:0000256" key="5">
    <source>
        <dbReference type="ARBA" id="ARBA00022692"/>
    </source>
</evidence>
<dbReference type="PANTHER" id="PTHR13449">
    <property type="entry name" value="INTEGRAL MEMBRANE PROTEIN GPR177"/>
    <property type="match status" value="1"/>
</dbReference>
<protein>
    <recommendedName>
        <fullName evidence="14">Protein wntless</fullName>
    </recommendedName>
</protein>
<feature type="transmembrane region" description="Helical" evidence="9">
    <location>
        <begin position="302"/>
        <end position="320"/>
    </location>
</feature>
<feature type="transmembrane region" description="Helical" evidence="9">
    <location>
        <begin position="12"/>
        <end position="32"/>
    </location>
</feature>
<keyword evidence="4" id="KW-0879">Wnt signaling pathway</keyword>
<evidence type="ECO:0000256" key="2">
    <source>
        <dbReference type="ARBA" id="ARBA00008148"/>
    </source>
</evidence>
<evidence type="ECO:0000313" key="12">
    <source>
        <dbReference type="EMBL" id="CAH3130745.1"/>
    </source>
</evidence>
<feature type="domain" description="Wntless-like transmembrane" evidence="10">
    <location>
        <begin position="223"/>
        <end position="493"/>
    </location>
</feature>
<keyword evidence="8 9" id="KW-0472">Membrane</keyword>
<evidence type="ECO:0000259" key="11">
    <source>
        <dbReference type="Pfam" id="PF21883"/>
    </source>
</evidence>
<evidence type="ECO:0000256" key="1">
    <source>
        <dbReference type="ARBA" id="ARBA00004653"/>
    </source>
</evidence>
<comment type="similarity">
    <text evidence="2">Belongs to the wntless family.</text>
</comment>
<feature type="transmembrane region" description="Helical" evidence="9">
    <location>
        <begin position="424"/>
        <end position="448"/>
    </location>
</feature>
<dbReference type="Pfam" id="PF21883">
    <property type="entry name" value="WLS_GOLD"/>
    <property type="match status" value="1"/>
</dbReference>
<dbReference type="Pfam" id="PF06664">
    <property type="entry name" value="WLS-like_TM"/>
    <property type="match status" value="1"/>
</dbReference>
<evidence type="ECO:0008006" key="14">
    <source>
        <dbReference type="Google" id="ProtNLM"/>
    </source>
</evidence>
<evidence type="ECO:0000256" key="3">
    <source>
        <dbReference type="ARBA" id="ARBA00022473"/>
    </source>
</evidence>
<dbReference type="EMBL" id="CALNXK010000048">
    <property type="protein sequence ID" value="CAH3130745.1"/>
    <property type="molecule type" value="Genomic_DNA"/>
</dbReference>
<keyword evidence="3" id="KW-0217">Developmental protein</keyword>
<organism evidence="12 13">
    <name type="scientific">Porites lobata</name>
    <dbReference type="NCBI Taxonomy" id="104759"/>
    <lineage>
        <taxon>Eukaryota</taxon>
        <taxon>Metazoa</taxon>
        <taxon>Cnidaria</taxon>
        <taxon>Anthozoa</taxon>
        <taxon>Hexacorallia</taxon>
        <taxon>Scleractinia</taxon>
        <taxon>Fungiina</taxon>
        <taxon>Poritidae</taxon>
        <taxon>Porites</taxon>
    </lineage>
</organism>
<sequence length="538" mass="61655">MAVILETLSLRSLIAFAFLLLGILIVFFVTGGKIAPAPTTASSHLANICVGNLSKLDSFYDPATCSRLDSIKQAMSDPRHIRADQIVFAIRFPHPGLYMSRWFQFLSTSIRLEIEYNKFHKYDNKDGVLPTLEFYTHLGYRRKGEDSWKLYHKGHENRSLDCKFFQSTSGTDDGYYKCEEMPFFEIGSVHYEEYLVNIRLPAVKTNEKIGQVADIHFVEIHQNGGFTKVWFTIKTIVAPISIIILLWYAKKVKGLHRDPNLLEKSLFALGIVTAFMDFPLEWLTLLADMPYMLLLSDIRQGLFYGMLMMFWIIFTGEHLVDQPERNRLKTYWRQVGAVGFGSLSLLVFDLCERGYQLHNPFHTIWATKVGNNLAYAFIIVAAVCASLYFLFLCVMVFRVFWNIRGRRAAIPTMSRARQLQYQGLIYRFEFLMVVTVLCAGLTVVFFIITNVNEAQWKFGEEESTVEISSALFTGIYGLWNVYVFAVVILYAPSSAPLASDVAEEHERLELRSRTEVRMTEGETEESVIYKFTGKAAQS</sequence>
<dbReference type="InterPro" id="IPR053936">
    <property type="entry name" value="WLS_GOLD"/>
</dbReference>
<feature type="transmembrane region" description="Helical" evidence="9">
    <location>
        <begin position="375"/>
        <end position="403"/>
    </location>
</feature>
<gene>
    <name evidence="12" type="ORF">PLOB_00034800</name>
</gene>